<dbReference type="Proteomes" id="UP001165143">
    <property type="component" value="Unassembled WGS sequence"/>
</dbReference>
<sequence>MNTVRVNDFRGWPAEALEFYEHLEADNSKTFWAAHRAVYDEAVRAPMEALLARLEPEFGPGKVFRPNRDVRFSADKSPYKTHVGGYLESGGYVQLSADGLACGLGYYHLASDQLARYRAAVAEDVPGAELERVVAAVRAAGPQVVGRDSLKTAPRGVAKDHPRIELLRHKGLIAWQEWEPAAWLGTAQAYGRITGFLHAAAPLHEWLENHVGPSELPPR</sequence>
<name>A0A9W6UJP2_9ACTN</name>
<dbReference type="EMBL" id="BSRX01000003">
    <property type="protein sequence ID" value="GLW52616.1"/>
    <property type="molecule type" value="Genomic_DNA"/>
</dbReference>
<dbReference type="AlphaFoldDB" id="A0A9W6UJP2"/>
<reference evidence="1" key="1">
    <citation type="submission" date="2023-02" db="EMBL/GenBank/DDBJ databases">
        <title>Kitasatospora phosalacinea NBRC 14362.</title>
        <authorList>
            <person name="Ichikawa N."/>
            <person name="Sato H."/>
            <person name="Tonouchi N."/>
        </authorList>
    </citation>
    <scope>NUCLEOTIDE SEQUENCE</scope>
    <source>
        <strain evidence="1">NBRC 14362</strain>
    </source>
</reference>
<dbReference type="PIRSF" id="PIRSF028451">
    <property type="entry name" value="UCP028451"/>
    <property type="match status" value="1"/>
</dbReference>
<protein>
    <submittedName>
        <fullName evidence="1">TIGR02453 family protein</fullName>
    </submittedName>
</protein>
<dbReference type="Pfam" id="PF09365">
    <property type="entry name" value="DUF2461"/>
    <property type="match status" value="1"/>
</dbReference>
<accession>A0A9W6UJP2</accession>
<evidence type="ECO:0000313" key="1">
    <source>
        <dbReference type="EMBL" id="GLW52616.1"/>
    </source>
</evidence>
<evidence type="ECO:0000313" key="2">
    <source>
        <dbReference type="Proteomes" id="UP001165143"/>
    </source>
</evidence>
<proteinExistence type="predicted"/>
<organism evidence="1 2">
    <name type="scientific">Kitasatospora phosalacinea</name>
    <dbReference type="NCBI Taxonomy" id="2065"/>
    <lineage>
        <taxon>Bacteria</taxon>
        <taxon>Bacillati</taxon>
        <taxon>Actinomycetota</taxon>
        <taxon>Actinomycetes</taxon>
        <taxon>Kitasatosporales</taxon>
        <taxon>Streptomycetaceae</taxon>
        <taxon>Kitasatospora</taxon>
    </lineage>
</organism>
<comment type="caution">
    <text evidence="1">The sequence shown here is derived from an EMBL/GenBank/DDBJ whole genome shotgun (WGS) entry which is preliminary data.</text>
</comment>
<dbReference type="NCBIfam" id="TIGR02453">
    <property type="entry name" value="TIGR02453 family protein"/>
    <property type="match status" value="1"/>
</dbReference>
<dbReference type="PANTHER" id="PTHR36452">
    <property type="entry name" value="CHROMOSOME 12, WHOLE GENOME SHOTGUN SEQUENCE"/>
    <property type="match status" value="1"/>
</dbReference>
<dbReference type="InterPro" id="IPR012808">
    <property type="entry name" value="CHP02453"/>
</dbReference>
<dbReference type="PANTHER" id="PTHR36452:SF1">
    <property type="entry name" value="DUF2461 DOMAIN-CONTAINING PROTEIN"/>
    <property type="match status" value="1"/>
</dbReference>
<dbReference type="InterPro" id="IPR015996">
    <property type="entry name" value="UCP028451"/>
</dbReference>
<gene>
    <name evidence="1" type="ORF">Kpho01_06270</name>
</gene>